<evidence type="ECO:0000313" key="3">
    <source>
        <dbReference type="Proteomes" id="UP001212841"/>
    </source>
</evidence>
<evidence type="ECO:0000313" key="2">
    <source>
        <dbReference type="EMBL" id="KAJ3036491.1"/>
    </source>
</evidence>
<dbReference type="EMBL" id="JADGJD010001933">
    <property type="protein sequence ID" value="KAJ3036491.1"/>
    <property type="molecule type" value="Genomic_DNA"/>
</dbReference>
<gene>
    <name evidence="2" type="ORF">HK097_003827</name>
</gene>
<evidence type="ECO:0000256" key="1">
    <source>
        <dbReference type="SAM" id="MobiDB-lite"/>
    </source>
</evidence>
<feature type="region of interest" description="Disordered" evidence="1">
    <location>
        <begin position="191"/>
        <end position="214"/>
    </location>
</feature>
<dbReference type="AlphaFoldDB" id="A0AAD5S243"/>
<protein>
    <submittedName>
        <fullName evidence="2">Uncharacterized protein</fullName>
    </submittedName>
</protein>
<accession>A0AAD5S243</accession>
<dbReference type="Proteomes" id="UP001212841">
    <property type="component" value="Unassembled WGS sequence"/>
</dbReference>
<reference evidence="2" key="1">
    <citation type="submission" date="2020-05" db="EMBL/GenBank/DDBJ databases">
        <title>Phylogenomic resolution of chytrid fungi.</title>
        <authorList>
            <person name="Stajich J.E."/>
            <person name="Amses K."/>
            <person name="Simmons R."/>
            <person name="Seto K."/>
            <person name="Myers J."/>
            <person name="Bonds A."/>
            <person name="Quandt C.A."/>
            <person name="Barry K."/>
            <person name="Liu P."/>
            <person name="Grigoriev I."/>
            <person name="Longcore J.E."/>
            <person name="James T.Y."/>
        </authorList>
    </citation>
    <scope>NUCLEOTIDE SEQUENCE</scope>
    <source>
        <strain evidence="2">JEL0318</strain>
    </source>
</reference>
<feature type="region of interest" description="Disordered" evidence="1">
    <location>
        <begin position="83"/>
        <end position="105"/>
    </location>
</feature>
<feature type="region of interest" description="Disordered" evidence="1">
    <location>
        <begin position="221"/>
        <end position="240"/>
    </location>
</feature>
<feature type="compositionally biased region" description="Polar residues" evidence="1">
    <location>
        <begin position="191"/>
        <end position="207"/>
    </location>
</feature>
<organism evidence="2 3">
    <name type="scientific">Rhizophlyctis rosea</name>
    <dbReference type="NCBI Taxonomy" id="64517"/>
    <lineage>
        <taxon>Eukaryota</taxon>
        <taxon>Fungi</taxon>
        <taxon>Fungi incertae sedis</taxon>
        <taxon>Chytridiomycota</taxon>
        <taxon>Chytridiomycota incertae sedis</taxon>
        <taxon>Chytridiomycetes</taxon>
        <taxon>Rhizophlyctidales</taxon>
        <taxon>Rhizophlyctidaceae</taxon>
        <taxon>Rhizophlyctis</taxon>
    </lineage>
</organism>
<comment type="caution">
    <text evidence="2">The sequence shown here is derived from an EMBL/GenBank/DDBJ whole genome shotgun (WGS) entry which is preliminary data.</text>
</comment>
<proteinExistence type="predicted"/>
<sequence length="240" mass="25393">MENCEKEILDLAEPLKLKLYGLGAQVSTMEVMQSPLPQNATTAPVTSTHSSGQSASLSLVRQNVTSLLGNTTQQSDINVASVVGHKSQHSTPNSEGAAERVDGDTKTDAPEVIVQTNEKISKTEFLKLALQQAKAQTGGGKRKRQRVDKQHGTTQAYGQDSADTDTGSIMKNVGFTDPSASTITGSIMKNVGSANPNTGSITKNISTPVDDKHGDNIATDQFGSADQKDVKLPAEENLDL</sequence>
<name>A0AAD5S243_9FUNG</name>
<keyword evidence="3" id="KW-1185">Reference proteome</keyword>
<feature type="region of interest" description="Disordered" evidence="1">
    <location>
        <begin position="135"/>
        <end position="165"/>
    </location>
</feature>